<protein>
    <submittedName>
        <fullName evidence="1">Uncharacterized protein</fullName>
    </submittedName>
</protein>
<accession>A0AAN9FZ82</accession>
<name>A0AAN9FZ82_CROPI</name>
<reference evidence="1 2" key="1">
    <citation type="submission" date="2024-01" db="EMBL/GenBank/DDBJ databases">
        <title>The genomes of 5 underutilized Papilionoideae crops provide insights into root nodulation and disease resistanc.</title>
        <authorList>
            <person name="Yuan L."/>
        </authorList>
    </citation>
    <scope>NUCLEOTIDE SEQUENCE [LARGE SCALE GENOMIC DNA]</scope>
    <source>
        <strain evidence="1">ZHUSHIDOU_FW_LH</strain>
        <tissue evidence="1">Leaf</tissue>
    </source>
</reference>
<evidence type="ECO:0000313" key="1">
    <source>
        <dbReference type="EMBL" id="KAK7282195.1"/>
    </source>
</evidence>
<sequence length="177" mass="19575">MLVSAMTRIDANTQSLCRLDMGRVLILTSSLTSINEVVEVRIEGEVYTIKNIEEAPVEHILNVPDSPFSNEKEDSEAFEVCFSLGSEERWLDIHLAAVFDEEDEPMDDMEDHGHNFELLNVCLNLGAVPNNLALELSSKEGGGIVGIIREVRRVTTNTNAKKKCGDQDGSKDLTIVV</sequence>
<gene>
    <name evidence="1" type="ORF">RIF29_10798</name>
</gene>
<dbReference type="Proteomes" id="UP001372338">
    <property type="component" value="Unassembled WGS sequence"/>
</dbReference>
<evidence type="ECO:0000313" key="2">
    <source>
        <dbReference type="Proteomes" id="UP001372338"/>
    </source>
</evidence>
<dbReference type="AlphaFoldDB" id="A0AAN9FZ82"/>
<comment type="caution">
    <text evidence="1">The sequence shown here is derived from an EMBL/GenBank/DDBJ whole genome shotgun (WGS) entry which is preliminary data.</text>
</comment>
<dbReference type="EMBL" id="JAYWIO010000002">
    <property type="protein sequence ID" value="KAK7282195.1"/>
    <property type="molecule type" value="Genomic_DNA"/>
</dbReference>
<proteinExistence type="predicted"/>
<keyword evidence="2" id="KW-1185">Reference proteome</keyword>
<organism evidence="1 2">
    <name type="scientific">Crotalaria pallida</name>
    <name type="common">Smooth rattlebox</name>
    <name type="synonym">Crotalaria striata</name>
    <dbReference type="NCBI Taxonomy" id="3830"/>
    <lineage>
        <taxon>Eukaryota</taxon>
        <taxon>Viridiplantae</taxon>
        <taxon>Streptophyta</taxon>
        <taxon>Embryophyta</taxon>
        <taxon>Tracheophyta</taxon>
        <taxon>Spermatophyta</taxon>
        <taxon>Magnoliopsida</taxon>
        <taxon>eudicotyledons</taxon>
        <taxon>Gunneridae</taxon>
        <taxon>Pentapetalae</taxon>
        <taxon>rosids</taxon>
        <taxon>fabids</taxon>
        <taxon>Fabales</taxon>
        <taxon>Fabaceae</taxon>
        <taxon>Papilionoideae</taxon>
        <taxon>50 kb inversion clade</taxon>
        <taxon>genistoids sensu lato</taxon>
        <taxon>core genistoids</taxon>
        <taxon>Crotalarieae</taxon>
        <taxon>Crotalaria</taxon>
    </lineage>
</organism>